<feature type="signal peptide" evidence="1">
    <location>
        <begin position="1"/>
        <end position="19"/>
    </location>
</feature>
<sequence>MIRTFALVFTLVLSVLVAACGTSTVQDTTDGTTVDVVTFNEDVERIDKIFTNIKVGRGVSEGWATEVRPGDTRRINQIVIDLMKMEILQKDLDELDPSDQVAGLQSDIRQVMIDDLRLVLRIATRDEELGALGQFLRIAPKLDTSLEEDFGTNPTELRAEALKIARKDVAEMRPRLRDGDGDAIGYVASVLQEWQFAPQEIGLTARDMKSIGQ</sequence>
<keyword evidence="1" id="KW-0732">Signal</keyword>
<dbReference type="PROSITE" id="PS51257">
    <property type="entry name" value="PROKAR_LIPOPROTEIN"/>
    <property type="match status" value="1"/>
</dbReference>
<evidence type="ECO:0000256" key="1">
    <source>
        <dbReference type="SAM" id="SignalP"/>
    </source>
</evidence>
<evidence type="ECO:0000313" key="3">
    <source>
        <dbReference type="Proteomes" id="UP000177096"/>
    </source>
</evidence>
<dbReference type="AlphaFoldDB" id="A0A1G2UJF5"/>
<proteinExistence type="predicted"/>
<protein>
    <recommendedName>
        <fullName evidence="4">SurA N-terminal domain-containing protein</fullName>
    </recommendedName>
</protein>
<evidence type="ECO:0008006" key="4">
    <source>
        <dbReference type="Google" id="ProtNLM"/>
    </source>
</evidence>
<organism evidence="2 3">
    <name type="scientific">Candidatus Zambryskibacteria bacterium RIFCSPLOWO2_02_FULL_39_14</name>
    <dbReference type="NCBI Taxonomy" id="1802769"/>
    <lineage>
        <taxon>Bacteria</taxon>
        <taxon>Candidatus Zambryskiibacteriota</taxon>
    </lineage>
</organism>
<comment type="caution">
    <text evidence="2">The sequence shown here is derived from an EMBL/GenBank/DDBJ whole genome shotgun (WGS) entry which is preliminary data.</text>
</comment>
<name>A0A1G2UJF5_9BACT</name>
<reference evidence="2 3" key="1">
    <citation type="journal article" date="2016" name="Nat. Commun.">
        <title>Thousands of microbial genomes shed light on interconnected biogeochemical processes in an aquifer system.</title>
        <authorList>
            <person name="Anantharaman K."/>
            <person name="Brown C.T."/>
            <person name="Hug L.A."/>
            <person name="Sharon I."/>
            <person name="Castelle C.J."/>
            <person name="Probst A.J."/>
            <person name="Thomas B.C."/>
            <person name="Singh A."/>
            <person name="Wilkins M.J."/>
            <person name="Karaoz U."/>
            <person name="Brodie E.L."/>
            <person name="Williams K.H."/>
            <person name="Hubbard S.S."/>
            <person name="Banfield J.F."/>
        </authorList>
    </citation>
    <scope>NUCLEOTIDE SEQUENCE [LARGE SCALE GENOMIC DNA]</scope>
</reference>
<gene>
    <name evidence="2" type="ORF">A3I86_00630</name>
</gene>
<dbReference type="EMBL" id="MHWM01000005">
    <property type="protein sequence ID" value="OHB09302.1"/>
    <property type="molecule type" value="Genomic_DNA"/>
</dbReference>
<evidence type="ECO:0000313" key="2">
    <source>
        <dbReference type="EMBL" id="OHB09302.1"/>
    </source>
</evidence>
<feature type="chain" id="PRO_5009584729" description="SurA N-terminal domain-containing protein" evidence="1">
    <location>
        <begin position="20"/>
        <end position="213"/>
    </location>
</feature>
<dbReference type="Proteomes" id="UP000177096">
    <property type="component" value="Unassembled WGS sequence"/>
</dbReference>
<accession>A0A1G2UJF5</accession>